<dbReference type="AlphaFoldDB" id="A0AA97LCP4"/>
<organism evidence="8 9">
    <name type="scientific">Eublepharis macularius</name>
    <name type="common">Leopard gecko</name>
    <name type="synonym">Cyrtodactylus macularius</name>
    <dbReference type="NCBI Taxonomy" id="481883"/>
    <lineage>
        <taxon>Eukaryota</taxon>
        <taxon>Metazoa</taxon>
        <taxon>Chordata</taxon>
        <taxon>Craniata</taxon>
        <taxon>Vertebrata</taxon>
        <taxon>Euteleostomi</taxon>
        <taxon>Lepidosauria</taxon>
        <taxon>Squamata</taxon>
        <taxon>Bifurcata</taxon>
        <taxon>Gekkota</taxon>
        <taxon>Eublepharidae</taxon>
        <taxon>Eublepharinae</taxon>
        <taxon>Eublepharis</taxon>
    </lineage>
</organism>
<proteinExistence type="predicted"/>
<dbReference type="KEGG" id="emc:129339524"/>
<dbReference type="Pfam" id="PF13927">
    <property type="entry name" value="Ig_3"/>
    <property type="match status" value="1"/>
</dbReference>
<keyword evidence="6" id="KW-0812">Transmembrane</keyword>
<reference evidence="9" key="1">
    <citation type="submission" date="2025-08" db="UniProtKB">
        <authorList>
            <consortium name="RefSeq"/>
        </authorList>
    </citation>
    <scope>IDENTIFICATION</scope>
    <source>
        <tissue evidence="9">Blood</tissue>
    </source>
</reference>
<dbReference type="RefSeq" id="XP_054850081.1">
    <property type="nucleotide sequence ID" value="XM_054994106.1"/>
</dbReference>
<gene>
    <name evidence="9" type="primary">LOC129339524</name>
</gene>
<evidence type="ECO:0000256" key="5">
    <source>
        <dbReference type="ARBA" id="ARBA00023319"/>
    </source>
</evidence>
<dbReference type="SMART" id="SM00409">
    <property type="entry name" value="IG"/>
    <property type="match status" value="4"/>
</dbReference>
<keyword evidence="6" id="KW-0472">Membrane</keyword>
<dbReference type="FunFam" id="2.60.40.10:FF:000033">
    <property type="entry name" value="Killer cell immunoglobulin-like receptor"/>
    <property type="match status" value="1"/>
</dbReference>
<dbReference type="InterPro" id="IPR013783">
    <property type="entry name" value="Ig-like_fold"/>
</dbReference>
<keyword evidence="8" id="KW-1185">Reference proteome</keyword>
<keyword evidence="3" id="KW-1015">Disulfide bond</keyword>
<evidence type="ECO:0000313" key="9">
    <source>
        <dbReference type="RefSeq" id="XP_054850081.1"/>
    </source>
</evidence>
<evidence type="ECO:0000259" key="7">
    <source>
        <dbReference type="PROSITE" id="PS50835"/>
    </source>
</evidence>
<dbReference type="InterPro" id="IPR050412">
    <property type="entry name" value="Ig-like_Receptors_ImmuneReg"/>
</dbReference>
<keyword evidence="5" id="KW-0393">Immunoglobulin domain</keyword>
<dbReference type="Gene3D" id="2.60.40.10">
    <property type="entry name" value="Immunoglobulins"/>
    <property type="match status" value="4"/>
</dbReference>
<feature type="transmembrane region" description="Helical" evidence="6">
    <location>
        <begin position="484"/>
        <end position="504"/>
    </location>
</feature>
<dbReference type="FunFam" id="2.60.40.10:FF:000049">
    <property type="entry name" value="Leukocyte immunoglobulin-like receptor subfamily B member 1"/>
    <property type="match status" value="3"/>
</dbReference>
<dbReference type="PANTHER" id="PTHR11738:SF186">
    <property type="entry name" value="OSTEOCLAST-ASSOCIATED IMMUNOGLOBULIN-LIKE RECEPTOR"/>
    <property type="match status" value="1"/>
</dbReference>
<feature type="domain" description="Ig-like" evidence="7">
    <location>
        <begin position="281"/>
        <end position="359"/>
    </location>
</feature>
<evidence type="ECO:0000256" key="3">
    <source>
        <dbReference type="ARBA" id="ARBA00023157"/>
    </source>
</evidence>
<dbReference type="GO" id="GO:0002764">
    <property type="term" value="P:immune response-regulating signaling pathway"/>
    <property type="evidence" value="ECO:0007669"/>
    <property type="project" value="TreeGrafter"/>
</dbReference>
<protein>
    <submittedName>
        <fullName evidence="9">Leukocyte immunoglobulin-like receptor subfamily A member 3</fullName>
    </submittedName>
</protein>
<dbReference type="InterPro" id="IPR007110">
    <property type="entry name" value="Ig-like_dom"/>
</dbReference>
<evidence type="ECO:0000313" key="8">
    <source>
        <dbReference type="Proteomes" id="UP001190640"/>
    </source>
</evidence>
<keyword evidence="1" id="KW-0732">Signal</keyword>
<dbReference type="SMART" id="SM00408">
    <property type="entry name" value="IGc2"/>
    <property type="match status" value="4"/>
</dbReference>
<dbReference type="InterPro" id="IPR036179">
    <property type="entry name" value="Ig-like_dom_sf"/>
</dbReference>
<feature type="domain" description="Ig-like" evidence="7">
    <location>
        <begin position="187"/>
        <end position="270"/>
    </location>
</feature>
<dbReference type="GeneID" id="129339524"/>
<feature type="domain" description="Ig-like" evidence="7">
    <location>
        <begin position="18"/>
        <end position="104"/>
    </location>
</feature>
<name>A0AA97LCP4_EUBMA</name>
<keyword evidence="2" id="KW-0677">Repeat</keyword>
<accession>A0AA97LCP4</accession>
<evidence type="ECO:0000256" key="1">
    <source>
        <dbReference type="ARBA" id="ARBA00022729"/>
    </source>
</evidence>
<dbReference type="Pfam" id="PF13895">
    <property type="entry name" value="Ig_2"/>
    <property type="match status" value="2"/>
</dbReference>
<keyword evidence="4" id="KW-0325">Glycoprotein</keyword>
<evidence type="ECO:0000256" key="6">
    <source>
        <dbReference type="SAM" id="Phobius"/>
    </source>
</evidence>
<dbReference type="InterPro" id="IPR003599">
    <property type="entry name" value="Ig_sub"/>
</dbReference>
<keyword evidence="6" id="KW-1133">Transmembrane helix</keyword>
<dbReference type="PROSITE" id="PS50835">
    <property type="entry name" value="IG_LIKE"/>
    <property type="match status" value="3"/>
</dbReference>
<dbReference type="InterPro" id="IPR003598">
    <property type="entry name" value="Ig_sub2"/>
</dbReference>
<dbReference type="PANTHER" id="PTHR11738">
    <property type="entry name" value="MHC CLASS I NK CELL RECEPTOR"/>
    <property type="match status" value="1"/>
</dbReference>
<evidence type="ECO:0000256" key="2">
    <source>
        <dbReference type="ARBA" id="ARBA00022737"/>
    </source>
</evidence>
<evidence type="ECO:0000256" key="4">
    <source>
        <dbReference type="ARBA" id="ARBA00023180"/>
    </source>
</evidence>
<sequence>MRDFPPYQPDPAFYQKKPTIDLDPRKGVTLGGKITIYCERLHERRDPNMSFYLQRPGNQTPDVLMQPRGDKDEFFISNASWEHRGRYSCTSYYLSSISGNPVISEPSDPVELMIIDADLPRPNIAVSPSRMALEDSKIIILCWTNILSKIFYLHHRILGRNLRSVKPEGNLAKFPITMSWDFAPDRPTISLSPNKGITIGENVTIHCQHDNQDRQFCLQKPGDQLMDECTETKATWGKFLISNVNREHAGRYRCKYNYSHRISDPSEPVELLITDPDLPRPNISVIPNRMAFVGSNITIQCSTKGSSKTFYLHKDGGQIEPQLMESDGETATFSIVNINQSHGGMYKCSYRRPSGSSISSETSEAMDLQVVDPNLPRPAISINPNGSVPLGGQVTILCVAQDGPAKFYLHEAGDPMLNCSMEPKWDKGEFSISNISWEHQGNYSCSYAFYGRPFVFSEHSDPKGLLVSDPPETMDYAQVNNIRFAIGVVILLLLTYIVTSDYLFWKEQGRKVVLCDISRDAGTTG</sequence>
<dbReference type="SUPFAM" id="SSF48726">
    <property type="entry name" value="Immunoglobulin"/>
    <property type="match status" value="4"/>
</dbReference>
<dbReference type="Proteomes" id="UP001190640">
    <property type="component" value="Chromosome 12"/>
</dbReference>